<gene>
    <name evidence="1" type="ORF">H3Bulk421220e1759_000002</name>
</gene>
<organism evidence="1">
    <name type="scientific">Leviviridae sp</name>
    <dbReference type="NCBI Taxonomy" id="2027243"/>
    <lineage>
        <taxon>Viruses</taxon>
        <taxon>Riboviria</taxon>
        <taxon>Orthornavirae</taxon>
        <taxon>Lenarviricota</taxon>
        <taxon>Leviviricetes</taxon>
        <taxon>Norzivirales</taxon>
        <taxon>Fiersviridae</taxon>
    </lineage>
</organism>
<protein>
    <submittedName>
        <fullName evidence="1">Uncharacterized protein</fullName>
    </submittedName>
</protein>
<name>A0A514DAV1_9VIRU</name>
<dbReference type="EMBL" id="MN035747">
    <property type="protein sequence ID" value="QDH90738.1"/>
    <property type="molecule type" value="Genomic_RNA"/>
</dbReference>
<evidence type="ECO:0000313" key="1">
    <source>
        <dbReference type="EMBL" id="QDH90738.1"/>
    </source>
</evidence>
<accession>A0A514DAV1</accession>
<reference evidence="1" key="1">
    <citation type="submission" date="2019-05" db="EMBL/GenBank/DDBJ databases">
        <title>Metatranscriptomic reconstruction reveals RNA viruses with the potential to shape carbon cycling in soil.</title>
        <authorList>
            <person name="Starr E.P."/>
            <person name="Nuccio E."/>
            <person name="Pett-Ridge J."/>
            <person name="Banfield J.F."/>
            <person name="Firestone M.K."/>
        </authorList>
    </citation>
    <scope>NUCLEOTIDE SEQUENCE</scope>
    <source>
        <strain evidence="1">H3_Bulk_42_scaffold_1220_e_1759</strain>
    </source>
</reference>
<proteinExistence type="predicted"/>
<sequence length="157" mass="17384">MLVRNNTTCTSCGNCSTYDLMKGVGVFKDSGEEKVHMALMCRGCSSLIQIHFDIDAFLEFVLRVRESIPSSSSWCHYVRTDANGRIDLLDSERCSVVTWAASSGFCRDLTDPSLRDNPLLKALIGYVIETDSNHEYPHMPVVVTMFVGLPDGQPLAS</sequence>